<dbReference type="Proteomes" id="UP000292209">
    <property type="component" value="Unassembled WGS sequence"/>
</dbReference>
<evidence type="ECO:0000313" key="1">
    <source>
        <dbReference type="EMBL" id="RZS95382.1"/>
    </source>
</evidence>
<dbReference type="EMBL" id="SGXG01000001">
    <property type="protein sequence ID" value="RZS95382.1"/>
    <property type="molecule type" value="Genomic_DNA"/>
</dbReference>
<dbReference type="EMBL" id="SGXG01000001">
    <property type="protein sequence ID" value="RZS95433.1"/>
    <property type="molecule type" value="Genomic_DNA"/>
</dbReference>
<keyword evidence="5" id="KW-1185">Reference proteome</keyword>
<dbReference type="Pfam" id="PF22081">
    <property type="entry name" value="SwaI-like"/>
    <property type="match status" value="1"/>
</dbReference>
<gene>
    <name evidence="1" type="ORF">BC751_0905</name>
    <name evidence="2" type="ORF">BC751_0929</name>
    <name evidence="3" type="ORF">BC751_0963</name>
    <name evidence="4" type="ORF">BC751_0968</name>
</gene>
<dbReference type="EMBL" id="SGXG01000001">
    <property type="protein sequence ID" value="RZS95438.1"/>
    <property type="molecule type" value="Genomic_DNA"/>
</dbReference>
<dbReference type="InterPro" id="IPR054305">
    <property type="entry name" value="SwaI"/>
</dbReference>
<evidence type="ECO:0000313" key="5">
    <source>
        <dbReference type="Proteomes" id="UP000292209"/>
    </source>
</evidence>
<dbReference type="AlphaFoldDB" id="A0A4Q7P9H0"/>
<evidence type="ECO:0000313" key="2">
    <source>
        <dbReference type="EMBL" id="RZS95406.1"/>
    </source>
</evidence>
<reference evidence="1 5" key="1">
    <citation type="submission" date="2019-02" db="EMBL/GenBank/DDBJ databases">
        <title>Genomic Encyclopedia of Archaeal and Bacterial Type Strains, Phase II (KMG-II): from individual species to whole genera.</title>
        <authorList>
            <person name="Goeker M."/>
        </authorList>
    </citation>
    <scope>NUCLEOTIDE SEQUENCE [LARGE SCALE GENOMIC DNA]</scope>
    <source>
        <strain evidence="1 5">DSM 21411</strain>
    </source>
</reference>
<evidence type="ECO:0000313" key="3">
    <source>
        <dbReference type="EMBL" id="RZS95433.1"/>
    </source>
</evidence>
<proteinExistence type="predicted"/>
<dbReference type="OrthoDB" id="1368792at2"/>
<evidence type="ECO:0000313" key="4">
    <source>
        <dbReference type="EMBL" id="RZS95438.1"/>
    </source>
</evidence>
<dbReference type="EMBL" id="SGXG01000001">
    <property type="protein sequence ID" value="RZS95406.1"/>
    <property type="molecule type" value="Genomic_DNA"/>
</dbReference>
<organism evidence="1 5">
    <name type="scientific">Cecembia calidifontis</name>
    <dbReference type="NCBI Taxonomy" id="1187080"/>
    <lineage>
        <taxon>Bacteria</taxon>
        <taxon>Pseudomonadati</taxon>
        <taxon>Bacteroidota</taxon>
        <taxon>Cytophagia</taxon>
        <taxon>Cytophagales</taxon>
        <taxon>Cyclobacteriaceae</taxon>
        <taxon>Cecembia</taxon>
    </lineage>
</organism>
<comment type="caution">
    <text evidence="1">The sequence shown here is derived from an EMBL/GenBank/DDBJ whole genome shotgun (WGS) entry which is preliminary data.</text>
</comment>
<dbReference type="RefSeq" id="WP_130274492.1">
    <property type="nucleotide sequence ID" value="NZ_SGXG01000001.1"/>
</dbReference>
<name>A0A4Q7P9H0_9BACT</name>
<accession>A0A4Q7P9H0</accession>
<protein>
    <submittedName>
        <fullName evidence="1">Uncharacterized protein</fullName>
    </submittedName>
</protein>
<sequence>MDIKDFERKILNELKAVVETILDKNQEPNISAKSRAGAEISSLLEEQFVAETANHQYFKKSVASPAGATKNPWDAMTYFNINGHEELIWIDFKAVKISSADSNPDIGTPDKIIDLIYSGFFYLAYVFVYYEETQNGLKFVKNADSEFVKIYFLKDISSTFRRNPKNQLQVNISAKPEERSREDFINVLFEKIEESHKRQIEISTKALEKLAEGNTKAKLIEINKQSEDKIKNL</sequence>